<protein>
    <submittedName>
        <fullName evidence="3">Uncharacterized protein</fullName>
    </submittedName>
</protein>
<accession>A0A4D6NLU4</accession>
<evidence type="ECO:0000313" key="3">
    <source>
        <dbReference type="EMBL" id="QCE14783.1"/>
    </source>
</evidence>
<organism evidence="3 4">
    <name type="scientific">Vigna unguiculata</name>
    <name type="common">Cowpea</name>
    <dbReference type="NCBI Taxonomy" id="3917"/>
    <lineage>
        <taxon>Eukaryota</taxon>
        <taxon>Viridiplantae</taxon>
        <taxon>Streptophyta</taxon>
        <taxon>Embryophyta</taxon>
        <taxon>Tracheophyta</taxon>
        <taxon>Spermatophyta</taxon>
        <taxon>Magnoliopsida</taxon>
        <taxon>eudicotyledons</taxon>
        <taxon>Gunneridae</taxon>
        <taxon>Pentapetalae</taxon>
        <taxon>rosids</taxon>
        <taxon>fabids</taxon>
        <taxon>Fabales</taxon>
        <taxon>Fabaceae</taxon>
        <taxon>Papilionoideae</taxon>
        <taxon>50 kb inversion clade</taxon>
        <taxon>NPAAA clade</taxon>
        <taxon>indigoferoid/millettioid clade</taxon>
        <taxon>Phaseoleae</taxon>
        <taxon>Vigna</taxon>
    </lineage>
</organism>
<evidence type="ECO:0000313" key="4">
    <source>
        <dbReference type="Proteomes" id="UP000501690"/>
    </source>
</evidence>
<sequence>MGVLRALNVAPTQLHPNSWAYLQAFRILCQSLYLEPTPYAFLYFYDTKPRRPATWLSLISRPSIYKLDAFSQSFKHFKDGYFKVVVKEGGKAHFLNADGSTKFPFSWTSNPSRYKDMGMEELSAGDKEVVGMLLKFVDKLPTKCLVRVYNSVHPIIDIEGHMAQSGKKNMALFQTLRKEMAAKAKTAGKTDVPNLQESVVKVHVHGGTKRKAELPPRPGKGKDVKKVRADLLGTGSASGAGSASGEKGPEAGLIELPEVFVRKDISITRSLSRWRARSGVQAIVRVQVKDKGGGGIKSHIQSVFGARIKDCHWGRNREKSGYGTHDLMHRLAVDNWPPGDSVLSEWCEKSGEMLGIGMLVKDEGGMEEGKKREEAYELGNCNASSFLGWKKWRMHYTEVRLAALRAPPGGDEEKGALAQRWRLAVSGYRQAVWDSFAWRRVGRARQKCCCPLVVWRMHYTEVRLAALRAPPGGDEEKGALAQRWRLAVSGYRQAVWDSFAWRRVGRARQKCCCPLVVCSPFLFVCGDDHVIRYTGANVDTGGVEDVPMAEDVTITLPDTIVNSIDNMDVEHIVKTMVEFGSKALVLSRRVGSLYRRDVKEGGREKVEEFQGKVGKLEEEKAALEKAKERELEEDYDDLKEKYDRAVGELDDLKNSIIQEHIKGFEKGLRQAAFFHQDVDVTDSKFDVNKDVVDGKLVKEDESSADEEAEEKVVEGEKRAGDAEEVAHDATE</sequence>
<keyword evidence="4" id="KW-1185">Reference proteome</keyword>
<dbReference type="Proteomes" id="UP000501690">
    <property type="component" value="Linkage Group LG11"/>
</dbReference>
<proteinExistence type="predicted"/>
<evidence type="ECO:0000256" key="2">
    <source>
        <dbReference type="SAM" id="MobiDB-lite"/>
    </source>
</evidence>
<feature type="compositionally biased region" description="Basic and acidic residues" evidence="2">
    <location>
        <begin position="710"/>
        <end position="731"/>
    </location>
</feature>
<reference evidence="3 4" key="1">
    <citation type="submission" date="2019-04" db="EMBL/GenBank/DDBJ databases">
        <title>An improved genome assembly and genetic linkage map for asparagus bean, Vigna unguiculata ssp. sesquipedialis.</title>
        <authorList>
            <person name="Xia Q."/>
            <person name="Zhang R."/>
            <person name="Dong Y."/>
        </authorList>
    </citation>
    <scope>NUCLEOTIDE SEQUENCE [LARGE SCALE GENOMIC DNA]</scope>
    <source>
        <tissue evidence="3">Leaf</tissue>
    </source>
</reference>
<feature type="region of interest" description="Disordered" evidence="2">
    <location>
        <begin position="696"/>
        <end position="731"/>
    </location>
</feature>
<dbReference type="AlphaFoldDB" id="A0A4D6NLU4"/>
<gene>
    <name evidence="3" type="ORF">DEO72_LG11g1789</name>
</gene>
<keyword evidence="1" id="KW-0175">Coiled coil</keyword>
<evidence type="ECO:0000256" key="1">
    <source>
        <dbReference type="SAM" id="Coils"/>
    </source>
</evidence>
<feature type="coiled-coil region" evidence="1">
    <location>
        <begin position="599"/>
        <end position="655"/>
    </location>
</feature>
<dbReference type="EMBL" id="CP039355">
    <property type="protein sequence ID" value="QCE14783.1"/>
    <property type="molecule type" value="Genomic_DNA"/>
</dbReference>
<name>A0A4D6NLU4_VIGUN</name>